<evidence type="ECO:0000256" key="5">
    <source>
        <dbReference type="ARBA" id="ARBA00022714"/>
    </source>
</evidence>
<dbReference type="OrthoDB" id="9805142at2"/>
<keyword evidence="9" id="KW-0408">Iron</keyword>
<dbReference type="InterPro" id="IPR049830">
    <property type="entry name" value="HndD"/>
</dbReference>
<dbReference type="PANTHER" id="PTHR11615">
    <property type="entry name" value="NITRATE, FORMATE, IRON DEHYDROGENASE"/>
    <property type="match status" value="1"/>
</dbReference>
<feature type="domain" description="4Fe-4S ferredoxin-type" evidence="15">
    <location>
        <begin position="183"/>
        <end position="212"/>
    </location>
</feature>
<evidence type="ECO:0000313" key="17">
    <source>
        <dbReference type="EMBL" id="ACA58720.1"/>
    </source>
</evidence>
<dbReference type="InterPro" id="IPR003149">
    <property type="entry name" value="Fe_hydrogenase_ssu"/>
</dbReference>
<comment type="similarity">
    <text evidence="3">Belongs to the complex I 75 kDa subunit family.</text>
</comment>
<keyword evidence="11" id="KW-0520">NAD</keyword>
<dbReference type="GO" id="GO:0008901">
    <property type="term" value="F:ferredoxin hydrogenase activity"/>
    <property type="evidence" value="ECO:0007669"/>
    <property type="project" value="InterPro"/>
</dbReference>
<dbReference type="InterPro" id="IPR019574">
    <property type="entry name" value="NADH_UbQ_OxRdtase_Gsu_4Fe4S-bd"/>
</dbReference>
<dbReference type="Pfam" id="PF02906">
    <property type="entry name" value="Fe_hyd_lg_C"/>
    <property type="match status" value="1"/>
</dbReference>
<dbReference type="Gene3D" id="3.30.70.20">
    <property type="match status" value="1"/>
</dbReference>
<evidence type="ECO:0000259" key="14">
    <source>
        <dbReference type="PROSITE" id="PS51085"/>
    </source>
</evidence>
<dbReference type="SMART" id="SM00929">
    <property type="entry name" value="NADH-G_4Fe-4S_3"/>
    <property type="match status" value="1"/>
</dbReference>
<dbReference type="KEGG" id="dau:Daud_0152"/>
<evidence type="ECO:0000256" key="13">
    <source>
        <dbReference type="ARBA" id="ARBA00034078"/>
    </source>
</evidence>
<dbReference type="FunFam" id="3.30.70.20:FF:000035">
    <property type="entry name" value="Iron hydrogenase 1"/>
    <property type="match status" value="1"/>
</dbReference>
<keyword evidence="7" id="KW-0677">Repeat</keyword>
<evidence type="ECO:0000256" key="8">
    <source>
        <dbReference type="ARBA" id="ARBA00022967"/>
    </source>
</evidence>
<keyword evidence="6" id="KW-0479">Metal-binding</keyword>
<sequence>MSTFALTIDGQRIEVEPGTMILDAAAQVGVKIPTLCYLKDIGHDVGACRICTVEVEGEKELKTACNTPAAAGMVVRTNTPAIREARKVTMELILTNHPMECPICVRNGLCELQDLAATFGIREVRFPRTQPVYPVDDSSVAIIRDPNKCILCRRCVTVCQQVQSVSAIEFKKVDGEAVVAPVLRAPLAETNCVNCGQCILVCPVGAIYERDETARVWAALADPQKHVVVQTAPATHVSIGDMFGMPTGTDITGKMVAALRRFGFDAVFDTNFTADLTIMEEGSELLERINNGGVLPQITSCSPGWIKYVEHFYPELLPHLSTCKSPQQMLGALAKTYYAKKKGIDPADVFVVSIMPCTAKKFEAARPEMNDSGHQDVDVVLTSRELGRMIKEAGLDFANLPDEDYDEPMGIGSGAGQIFGATGGVMEAALRTAYELVTGRTLDRIDFEDIRGLKGIKEAAVPVDGLDVKVLVSHGLSNAEILMNKLRAGELKDYHFIEIMCCPGGCIGGGGQPIKTGTLDRERRIAGTYSRDKALQLRKSHENPQVKKLYEEYLEKPLGHRSHELLHTTYVARGWRPRVE</sequence>
<dbReference type="InterPro" id="IPR017900">
    <property type="entry name" value="4Fe4S_Fe_S_CS"/>
</dbReference>
<comment type="cofactor">
    <cofactor evidence="13">
        <name>[2Fe-2S] cluster</name>
        <dbReference type="ChEBI" id="CHEBI:190135"/>
    </cofactor>
</comment>
<dbReference type="PROSITE" id="PS51379">
    <property type="entry name" value="4FE4S_FER_2"/>
    <property type="match status" value="2"/>
</dbReference>
<dbReference type="GO" id="GO:0005506">
    <property type="term" value="F:iron ion binding"/>
    <property type="evidence" value="ECO:0007669"/>
    <property type="project" value="InterPro"/>
</dbReference>
<dbReference type="NCBIfam" id="TIGR02512">
    <property type="entry name" value="FeFe_hydrog_A"/>
    <property type="match status" value="1"/>
</dbReference>
<protein>
    <submittedName>
        <fullName evidence="17">Hydrogenase, Fe-only</fullName>
    </submittedName>
</protein>
<feature type="domain" description="2Fe-2S ferredoxin-type" evidence="14">
    <location>
        <begin position="2"/>
        <end position="81"/>
    </location>
</feature>
<dbReference type="SUPFAM" id="SSF54292">
    <property type="entry name" value="2Fe-2S ferredoxin-like"/>
    <property type="match status" value="1"/>
</dbReference>
<evidence type="ECO:0000256" key="9">
    <source>
        <dbReference type="ARBA" id="ARBA00023004"/>
    </source>
</evidence>
<accession>B1I0Z7</accession>
<keyword evidence="4" id="KW-0004">4Fe-4S</keyword>
<evidence type="ECO:0000256" key="6">
    <source>
        <dbReference type="ARBA" id="ARBA00022723"/>
    </source>
</evidence>
<evidence type="ECO:0000256" key="1">
    <source>
        <dbReference type="ARBA" id="ARBA00001966"/>
    </source>
</evidence>
<dbReference type="Pfam" id="PF12838">
    <property type="entry name" value="Fer4_7"/>
    <property type="match status" value="1"/>
</dbReference>
<reference evidence="17 18" key="2">
    <citation type="journal article" date="2008" name="Science">
        <title>Environmental genomics reveals a single-species ecosystem deep within Earth.</title>
        <authorList>
            <person name="Chivian D."/>
            <person name="Brodie E.L."/>
            <person name="Alm E.J."/>
            <person name="Culley D.E."/>
            <person name="Dehal P.S."/>
            <person name="Desantis T.Z."/>
            <person name="Gihring T.M."/>
            <person name="Lapidus A."/>
            <person name="Lin L.H."/>
            <person name="Lowry S.R."/>
            <person name="Moser D.P."/>
            <person name="Richardson P.M."/>
            <person name="Southam G."/>
            <person name="Wanger G."/>
            <person name="Pratt L.M."/>
            <person name="Andersen G.L."/>
            <person name="Hazen T.C."/>
            <person name="Brockman F.J."/>
            <person name="Arkin A.P."/>
            <person name="Onstott T.C."/>
        </authorList>
    </citation>
    <scope>NUCLEOTIDE SEQUENCE [LARGE SCALE GENOMIC DNA]</scope>
    <source>
        <strain evidence="17 18">MP104C</strain>
    </source>
</reference>
<dbReference type="Gene3D" id="4.10.260.20">
    <property type="entry name" value="Iron hydrogenase, small subunit"/>
    <property type="match status" value="1"/>
</dbReference>
<dbReference type="Gene3D" id="3.40.950.10">
    <property type="entry name" value="Fe-only Hydrogenase (Larger Subunit), Chain L, domain 3"/>
    <property type="match status" value="1"/>
</dbReference>
<organism evidence="17 18">
    <name type="scientific">Desulforudis audaxviator (strain MP104C)</name>
    <dbReference type="NCBI Taxonomy" id="477974"/>
    <lineage>
        <taxon>Bacteria</taxon>
        <taxon>Bacillati</taxon>
        <taxon>Bacillota</taxon>
        <taxon>Clostridia</taxon>
        <taxon>Thermoanaerobacterales</taxon>
        <taxon>Candidatus Desulforudaceae</taxon>
        <taxon>Candidatus Desulforudis</taxon>
    </lineage>
</organism>
<dbReference type="Gene3D" id="3.10.20.740">
    <property type="match status" value="1"/>
</dbReference>
<evidence type="ECO:0000256" key="2">
    <source>
        <dbReference type="ARBA" id="ARBA00004370"/>
    </source>
</evidence>
<proteinExistence type="inferred from homology"/>
<gene>
    <name evidence="17" type="ordered locus">Daud_0152</name>
</gene>
<dbReference type="Proteomes" id="UP000008544">
    <property type="component" value="Chromosome"/>
</dbReference>
<evidence type="ECO:0000256" key="4">
    <source>
        <dbReference type="ARBA" id="ARBA00022485"/>
    </source>
</evidence>
<keyword evidence="8" id="KW-1278">Translocase</keyword>
<dbReference type="PROSITE" id="PS51839">
    <property type="entry name" value="4FE4S_HC3"/>
    <property type="match status" value="1"/>
</dbReference>
<dbReference type="Pfam" id="PF13510">
    <property type="entry name" value="Fer2_4"/>
    <property type="match status" value="1"/>
</dbReference>
<keyword evidence="18" id="KW-1185">Reference proteome</keyword>
<dbReference type="STRING" id="477974.Daud_0152"/>
<evidence type="ECO:0000256" key="10">
    <source>
        <dbReference type="ARBA" id="ARBA00023014"/>
    </source>
</evidence>
<keyword evidence="12" id="KW-0472">Membrane</keyword>
<dbReference type="InterPro" id="IPR050340">
    <property type="entry name" value="Cytosolic_Fe-S_CAF"/>
</dbReference>
<feature type="domain" description="4Fe-4S ferredoxin-type" evidence="15">
    <location>
        <begin position="140"/>
        <end position="170"/>
    </location>
</feature>
<dbReference type="SUPFAM" id="SSF53920">
    <property type="entry name" value="Fe-only hydrogenase"/>
    <property type="match status" value="1"/>
</dbReference>
<evidence type="ECO:0000256" key="12">
    <source>
        <dbReference type="ARBA" id="ARBA00023136"/>
    </source>
</evidence>
<keyword evidence="5" id="KW-0001">2Fe-2S</keyword>
<feature type="domain" description="4Fe-4S His(Cys)3-ligated-type" evidence="16">
    <location>
        <begin position="81"/>
        <end position="120"/>
    </location>
</feature>
<dbReference type="RefSeq" id="WP_012301314.1">
    <property type="nucleotide sequence ID" value="NC_010424.1"/>
</dbReference>
<dbReference type="Pfam" id="PF02256">
    <property type="entry name" value="Fe_hyd_SSU"/>
    <property type="match status" value="1"/>
</dbReference>
<comment type="subcellular location">
    <subcellularLocation>
        <location evidence="2">Membrane</location>
    </subcellularLocation>
</comment>
<dbReference type="NCBIfam" id="NF040763">
    <property type="entry name" value="FeFe_hydrog_A6"/>
    <property type="match status" value="1"/>
</dbReference>
<dbReference type="HOGENOM" id="CLU_018240_2_1_9"/>
<dbReference type="SMART" id="SM00902">
    <property type="entry name" value="Fe_hyd_SSU"/>
    <property type="match status" value="1"/>
</dbReference>
<dbReference type="InterPro" id="IPR017896">
    <property type="entry name" value="4Fe4S_Fe-S-bd"/>
</dbReference>
<dbReference type="CDD" id="cd00207">
    <property type="entry name" value="fer2"/>
    <property type="match status" value="1"/>
</dbReference>
<keyword evidence="10" id="KW-0411">Iron-sulfur</keyword>
<dbReference type="FunFam" id="3.10.20.740:FF:000004">
    <property type="entry name" value="NADH-quinone oxidoreductase"/>
    <property type="match status" value="1"/>
</dbReference>
<evidence type="ECO:0000313" key="18">
    <source>
        <dbReference type="Proteomes" id="UP000008544"/>
    </source>
</evidence>
<dbReference type="InterPro" id="IPR036010">
    <property type="entry name" value="2Fe-2S_ferredoxin-like_sf"/>
</dbReference>
<comment type="cofactor">
    <cofactor evidence="1">
        <name>[4Fe-4S] cluster</name>
        <dbReference type="ChEBI" id="CHEBI:49883"/>
    </cofactor>
</comment>
<evidence type="ECO:0000256" key="7">
    <source>
        <dbReference type="ARBA" id="ARBA00022737"/>
    </source>
</evidence>
<dbReference type="SUPFAM" id="SSF54862">
    <property type="entry name" value="4Fe-4S ferredoxins"/>
    <property type="match status" value="1"/>
</dbReference>
<reference evidence="18" key="1">
    <citation type="submission" date="2007-10" db="EMBL/GenBank/DDBJ databases">
        <title>Complete sequence of chromosome of Desulforudis audaxviator MP104C.</title>
        <authorList>
            <person name="Copeland A."/>
            <person name="Lucas S."/>
            <person name="Lapidus A."/>
            <person name="Barry K."/>
            <person name="Glavina del Rio T."/>
            <person name="Dalin E."/>
            <person name="Tice H."/>
            <person name="Bruce D."/>
            <person name="Pitluck S."/>
            <person name="Lowry S.R."/>
            <person name="Larimer F."/>
            <person name="Land M.L."/>
            <person name="Hauser L."/>
            <person name="Kyrpides N."/>
            <person name="Ivanova N.N."/>
            <person name="Richardson P."/>
        </authorList>
    </citation>
    <scope>NUCLEOTIDE SEQUENCE [LARGE SCALE GENOMIC DNA]</scope>
    <source>
        <strain evidence="18">MP104C</strain>
    </source>
</reference>
<evidence type="ECO:0000259" key="15">
    <source>
        <dbReference type="PROSITE" id="PS51379"/>
    </source>
</evidence>
<dbReference type="GO" id="GO:0051539">
    <property type="term" value="F:4 iron, 4 sulfur cluster binding"/>
    <property type="evidence" value="ECO:0007669"/>
    <property type="project" value="UniProtKB-KW"/>
</dbReference>
<dbReference type="EMBL" id="CP000860">
    <property type="protein sequence ID" value="ACA58720.1"/>
    <property type="molecule type" value="Genomic_DNA"/>
</dbReference>
<dbReference type="InterPro" id="IPR009016">
    <property type="entry name" value="Fe_hydrogenase"/>
</dbReference>
<dbReference type="InterPro" id="IPR001041">
    <property type="entry name" value="2Fe-2S_ferredoxin-type"/>
</dbReference>
<dbReference type="GO" id="GO:0051537">
    <property type="term" value="F:2 iron, 2 sulfur cluster binding"/>
    <property type="evidence" value="ECO:0007669"/>
    <property type="project" value="UniProtKB-KW"/>
</dbReference>
<dbReference type="PROSITE" id="PS00198">
    <property type="entry name" value="4FE4S_FER_1"/>
    <property type="match status" value="1"/>
</dbReference>
<dbReference type="AlphaFoldDB" id="B1I0Z7"/>
<dbReference type="InterPro" id="IPR013352">
    <property type="entry name" value="Fe_hydrogenase_subset"/>
</dbReference>
<name>B1I0Z7_DESAP</name>
<dbReference type="PROSITE" id="PS51085">
    <property type="entry name" value="2FE2S_FER_2"/>
    <property type="match status" value="1"/>
</dbReference>
<dbReference type="eggNOG" id="COG3383">
    <property type="taxonomic scope" value="Bacteria"/>
</dbReference>
<evidence type="ECO:0000256" key="11">
    <source>
        <dbReference type="ARBA" id="ARBA00023027"/>
    </source>
</evidence>
<dbReference type="Gene3D" id="3.40.50.1780">
    <property type="match status" value="1"/>
</dbReference>
<evidence type="ECO:0000256" key="3">
    <source>
        <dbReference type="ARBA" id="ARBA00005404"/>
    </source>
</evidence>
<dbReference type="InterPro" id="IPR036991">
    <property type="entry name" value="Fe_hydrogenase_ssu_sf"/>
</dbReference>
<evidence type="ECO:0000259" key="16">
    <source>
        <dbReference type="PROSITE" id="PS51839"/>
    </source>
</evidence>
<dbReference type="eggNOG" id="COG4624">
    <property type="taxonomic scope" value="Bacteria"/>
</dbReference>
<dbReference type="Pfam" id="PF10588">
    <property type="entry name" value="NADH-G_4Fe-4S_3"/>
    <property type="match status" value="1"/>
</dbReference>
<dbReference type="GO" id="GO:0016020">
    <property type="term" value="C:membrane"/>
    <property type="evidence" value="ECO:0007669"/>
    <property type="project" value="UniProtKB-SubCell"/>
</dbReference>
<dbReference type="InterPro" id="IPR004108">
    <property type="entry name" value="Fe_hydrogenase_lsu_C"/>
</dbReference>